<name>A0A370NFU1_9BURK</name>
<gene>
    <name evidence="2" type="ORF">DLM46_00960</name>
</gene>
<keyword evidence="1" id="KW-1133">Transmembrane helix</keyword>
<protein>
    <submittedName>
        <fullName evidence="2">Uncharacterized protein</fullName>
    </submittedName>
</protein>
<organism evidence="2 3">
    <name type="scientific">Paraburkholderia lacunae</name>
    <dbReference type="NCBI Taxonomy" id="2211104"/>
    <lineage>
        <taxon>Bacteria</taxon>
        <taxon>Pseudomonadati</taxon>
        <taxon>Pseudomonadota</taxon>
        <taxon>Betaproteobacteria</taxon>
        <taxon>Burkholderiales</taxon>
        <taxon>Burkholderiaceae</taxon>
        <taxon>Paraburkholderia</taxon>
    </lineage>
</organism>
<feature type="transmembrane region" description="Helical" evidence="1">
    <location>
        <begin position="175"/>
        <end position="192"/>
    </location>
</feature>
<sequence>MADSNAALIAFLGVLVGGYFNNFLAEDFRRFRDSQALAGALAGELKSHAEAIPDIKHGLTQIHAIAETGALLTLPEWPEPGSPVFEANVGQIGLLDPELAKDVAYVYENLRAFRGAFHQLSKHHEEMNAGWRVAMVKACADRIKSAETVGVPLVEKLKHHAAASYWRRPETRHQGITVLLFVAAFMFGANLHHTGSSESKTDCTATDDHGVLHMVCK</sequence>
<dbReference type="AlphaFoldDB" id="A0A370NFU1"/>
<evidence type="ECO:0000313" key="2">
    <source>
        <dbReference type="EMBL" id="RDK04477.1"/>
    </source>
</evidence>
<reference evidence="3" key="1">
    <citation type="submission" date="2018-05" db="EMBL/GenBank/DDBJ databases">
        <authorList>
            <person name="Feng T."/>
        </authorList>
    </citation>
    <scope>NUCLEOTIDE SEQUENCE [LARGE SCALE GENOMIC DNA]</scope>
    <source>
        <strain evidence="3">S27</strain>
    </source>
</reference>
<dbReference type="Proteomes" id="UP000254875">
    <property type="component" value="Unassembled WGS sequence"/>
</dbReference>
<dbReference type="EMBL" id="QHKS01000001">
    <property type="protein sequence ID" value="RDK04477.1"/>
    <property type="molecule type" value="Genomic_DNA"/>
</dbReference>
<keyword evidence="1" id="KW-0812">Transmembrane</keyword>
<keyword evidence="3" id="KW-1185">Reference proteome</keyword>
<evidence type="ECO:0000313" key="3">
    <source>
        <dbReference type="Proteomes" id="UP000254875"/>
    </source>
</evidence>
<comment type="caution">
    <text evidence="2">The sequence shown here is derived from an EMBL/GenBank/DDBJ whole genome shotgun (WGS) entry which is preliminary data.</text>
</comment>
<accession>A0A370NFU1</accession>
<evidence type="ECO:0000256" key="1">
    <source>
        <dbReference type="SAM" id="Phobius"/>
    </source>
</evidence>
<keyword evidence="1" id="KW-0472">Membrane</keyword>
<feature type="transmembrane region" description="Helical" evidence="1">
    <location>
        <begin position="6"/>
        <end position="25"/>
    </location>
</feature>
<dbReference type="RefSeq" id="WP_115098843.1">
    <property type="nucleotide sequence ID" value="NZ_QHKS01000001.1"/>
</dbReference>
<dbReference type="OrthoDB" id="5959322at2"/>
<proteinExistence type="predicted"/>